<feature type="signal peptide" evidence="8">
    <location>
        <begin position="1"/>
        <end position="17"/>
    </location>
</feature>
<dbReference type="RefSeq" id="WP_179406712.1">
    <property type="nucleotide sequence ID" value="NZ_JACBZF010000002.1"/>
</dbReference>
<gene>
    <name evidence="10" type="ORF">FHS75_001079</name>
</gene>
<reference evidence="10 11" key="1">
    <citation type="submission" date="2020-07" db="EMBL/GenBank/DDBJ databases">
        <title>Genomic Encyclopedia of Type Strains, Phase IV (KMG-IV): sequencing the most valuable type-strain genomes for metagenomic binning, comparative biology and taxonomic classification.</title>
        <authorList>
            <person name="Goeker M."/>
        </authorList>
    </citation>
    <scope>NUCLEOTIDE SEQUENCE [LARGE SCALE GENOMIC DNA]</scope>
    <source>
        <strain evidence="10 11">DSM 29043</strain>
    </source>
</reference>
<dbReference type="PROSITE" id="PS52029">
    <property type="entry name" value="LD_TPASE"/>
    <property type="match status" value="1"/>
</dbReference>
<dbReference type="GO" id="GO:0008360">
    <property type="term" value="P:regulation of cell shape"/>
    <property type="evidence" value="ECO:0007669"/>
    <property type="project" value="UniProtKB-UniRule"/>
</dbReference>
<feature type="domain" description="L,D-TPase catalytic" evidence="9">
    <location>
        <begin position="216"/>
        <end position="375"/>
    </location>
</feature>
<proteinExistence type="inferred from homology"/>
<dbReference type="InterPro" id="IPR052905">
    <property type="entry name" value="LD-transpeptidase_YkuD-like"/>
</dbReference>
<dbReference type="PANTHER" id="PTHR41533">
    <property type="entry name" value="L,D-TRANSPEPTIDASE HI_1667-RELATED"/>
    <property type="match status" value="1"/>
</dbReference>
<evidence type="ECO:0000256" key="7">
    <source>
        <dbReference type="PROSITE-ProRule" id="PRU01373"/>
    </source>
</evidence>
<keyword evidence="5 7" id="KW-0573">Peptidoglycan synthesis</keyword>
<dbReference type="Pfam" id="PF20142">
    <property type="entry name" value="Scaffold"/>
    <property type="match status" value="1"/>
</dbReference>
<dbReference type="GO" id="GO:0016740">
    <property type="term" value="F:transferase activity"/>
    <property type="evidence" value="ECO:0007669"/>
    <property type="project" value="UniProtKB-KW"/>
</dbReference>
<dbReference type="GO" id="GO:0009252">
    <property type="term" value="P:peptidoglycan biosynthetic process"/>
    <property type="evidence" value="ECO:0007669"/>
    <property type="project" value="UniProtKB-UniPathway"/>
</dbReference>
<evidence type="ECO:0000256" key="3">
    <source>
        <dbReference type="ARBA" id="ARBA00022679"/>
    </source>
</evidence>
<organism evidence="10 11">
    <name type="scientific">Novosphingobium marinum</name>
    <dbReference type="NCBI Taxonomy" id="1514948"/>
    <lineage>
        <taxon>Bacteria</taxon>
        <taxon>Pseudomonadati</taxon>
        <taxon>Pseudomonadota</taxon>
        <taxon>Alphaproteobacteria</taxon>
        <taxon>Sphingomonadales</taxon>
        <taxon>Sphingomonadaceae</taxon>
        <taxon>Novosphingobium</taxon>
    </lineage>
</organism>
<keyword evidence="6 7" id="KW-0961">Cell wall biogenesis/degradation</keyword>
<dbReference type="GO" id="GO:0071555">
    <property type="term" value="P:cell wall organization"/>
    <property type="evidence" value="ECO:0007669"/>
    <property type="project" value="UniProtKB-UniRule"/>
</dbReference>
<dbReference type="UniPathway" id="UPA00219"/>
<dbReference type="InterPro" id="IPR005490">
    <property type="entry name" value="LD_TPept_cat_dom"/>
</dbReference>
<dbReference type="Proteomes" id="UP000522081">
    <property type="component" value="Unassembled WGS sequence"/>
</dbReference>
<dbReference type="SUPFAM" id="SSF141523">
    <property type="entry name" value="L,D-transpeptidase catalytic domain-like"/>
    <property type="match status" value="1"/>
</dbReference>
<feature type="active site" description="Proton donor/acceptor" evidence="7">
    <location>
        <position position="333"/>
    </location>
</feature>
<feature type="active site" description="Nucleophile" evidence="7">
    <location>
        <position position="352"/>
    </location>
</feature>
<dbReference type="Pfam" id="PF03734">
    <property type="entry name" value="YkuD"/>
    <property type="match status" value="1"/>
</dbReference>
<evidence type="ECO:0000259" key="9">
    <source>
        <dbReference type="PROSITE" id="PS52029"/>
    </source>
</evidence>
<feature type="chain" id="PRO_5031551257" evidence="8">
    <location>
        <begin position="18"/>
        <end position="453"/>
    </location>
</feature>
<dbReference type="EMBL" id="JACBZF010000002">
    <property type="protein sequence ID" value="NYH94760.1"/>
    <property type="molecule type" value="Genomic_DNA"/>
</dbReference>
<name>A0A7Z0BUX1_9SPHN</name>
<evidence type="ECO:0000313" key="10">
    <source>
        <dbReference type="EMBL" id="NYH94760.1"/>
    </source>
</evidence>
<keyword evidence="8" id="KW-0732">Signal</keyword>
<dbReference type="PANTHER" id="PTHR41533:SF2">
    <property type="entry name" value="BLR7131 PROTEIN"/>
    <property type="match status" value="1"/>
</dbReference>
<sequence>MHLRLGSIAALATVALAAGPLAAQEAPRIEPQPTSSAEFDAAFPAPAGEATESVPVIQPVPLAEPEMEWPLGEAQALLSYIEQVGTEGLIPGDYEPAKLRELIAAGESPQLSEAASKSFSWLVEDLRDGRTPMDARVQWFAVDPDRDLLRTETLMRAALGESDVATVLNSLAPTHPDYAALKAKLAATPKTAKKERALIRANMDRWRWLARDMGDVYLITNVPEFQLRLTVKDKIIRTYKTVVGKPGRTATPQLAETVTAVVFNPTWTVPQSISVGEGLAAKVRSNPGWAKANGYTARTGEDGTTWVVQQPGPGNALGLMKIDMPNPHAIYLHDTPSKQFFDHDVRAYSHGCIRTERAVELGMTMAILGAKMPADEAAAISVSREYTKVPMTRTFPVYITYFTMGQDIDGELRAFDDIYGRDKPVLASFEAPRKLKTSQRKSDEEIIKLDNPL</sequence>
<keyword evidence="11" id="KW-1185">Reference proteome</keyword>
<dbReference type="CDD" id="cd16913">
    <property type="entry name" value="YkuD_like"/>
    <property type="match status" value="1"/>
</dbReference>
<protein>
    <submittedName>
        <fullName evidence="10">Murein L,D-transpeptidase YcbB/YkuD</fullName>
    </submittedName>
</protein>
<evidence type="ECO:0000256" key="1">
    <source>
        <dbReference type="ARBA" id="ARBA00004752"/>
    </source>
</evidence>
<dbReference type="Gene3D" id="2.40.440.10">
    <property type="entry name" value="L,D-transpeptidase catalytic domain-like"/>
    <property type="match status" value="1"/>
</dbReference>
<evidence type="ECO:0000256" key="5">
    <source>
        <dbReference type="ARBA" id="ARBA00022984"/>
    </source>
</evidence>
<dbReference type="InterPro" id="IPR045380">
    <property type="entry name" value="LD_TPept_scaffold_dom"/>
</dbReference>
<dbReference type="AlphaFoldDB" id="A0A7Z0BUX1"/>
<evidence type="ECO:0000256" key="4">
    <source>
        <dbReference type="ARBA" id="ARBA00022960"/>
    </source>
</evidence>
<dbReference type="GO" id="GO:0004180">
    <property type="term" value="F:carboxypeptidase activity"/>
    <property type="evidence" value="ECO:0007669"/>
    <property type="project" value="UniProtKB-ARBA"/>
</dbReference>
<accession>A0A7Z0BUX1</accession>
<comment type="caution">
    <text evidence="10">The sequence shown here is derived from an EMBL/GenBank/DDBJ whole genome shotgun (WGS) entry which is preliminary data.</text>
</comment>
<keyword evidence="3" id="KW-0808">Transferase</keyword>
<evidence type="ECO:0000256" key="2">
    <source>
        <dbReference type="ARBA" id="ARBA00005992"/>
    </source>
</evidence>
<evidence type="ECO:0000256" key="6">
    <source>
        <dbReference type="ARBA" id="ARBA00023316"/>
    </source>
</evidence>
<comment type="pathway">
    <text evidence="1 7">Cell wall biogenesis; peptidoglycan biosynthesis.</text>
</comment>
<comment type="similarity">
    <text evidence="2">Belongs to the YkuD family.</text>
</comment>
<keyword evidence="4 7" id="KW-0133">Cell shape</keyword>
<evidence type="ECO:0000313" key="11">
    <source>
        <dbReference type="Proteomes" id="UP000522081"/>
    </source>
</evidence>
<evidence type="ECO:0000256" key="8">
    <source>
        <dbReference type="SAM" id="SignalP"/>
    </source>
</evidence>
<dbReference type="InterPro" id="IPR038063">
    <property type="entry name" value="Transpep_catalytic_dom"/>
</dbReference>